<dbReference type="AlphaFoldDB" id="A0A6B0RSX1"/>
<dbReference type="EMBL" id="VBQZ03000079">
    <property type="protein sequence ID" value="MXQ92161.1"/>
    <property type="molecule type" value="Genomic_DNA"/>
</dbReference>
<feature type="region of interest" description="Disordered" evidence="1">
    <location>
        <begin position="1"/>
        <end position="80"/>
    </location>
</feature>
<evidence type="ECO:0000256" key="1">
    <source>
        <dbReference type="SAM" id="MobiDB-lite"/>
    </source>
</evidence>
<evidence type="ECO:0000313" key="2">
    <source>
        <dbReference type="EMBL" id="MXQ92161.1"/>
    </source>
</evidence>
<comment type="caution">
    <text evidence="2">The sequence shown here is derived from an EMBL/GenBank/DDBJ whole genome shotgun (WGS) entry which is preliminary data.</text>
</comment>
<sequence>MTPQSEPGEQSHNAQERMSPPQEQRVLGTCSGREAPRPEKGARTEQAETPCREDQVCAPRKPEPTGSCPGRSVDGSGDQHAGDFYTKGHGMKVKSDEVHVEGETAVDRLKSPTQCGAEALGRTPLQPVASHCLLNCNSRNAAILPWFDRAGGPHASTGWCKGWYLQSPQKRALKCHTGVYGRPPPDSCYGGPQAPGLFTGRRLPGLGPVG</sequence>
<dbReference type="Proteomes" id="UP000322234">
    <property type="component" value="Unassembled WGS sequence"/>
</dbReference>
<feature type="compositionally biased region" description="Polar residues" evidence="1">
    <location>
        <begin position="1"/>
        <end position="13"/>
    </location>
</feature>
<gene>
    <name evidence="2" type="ORF">E5288_WYG012388</name>
</gene>
<evidence type="ECO:0000313" key="3">
    <source>
        <dbReference type="Proteomes" id="UP000322234"/>
    </source>
</evidence>
<reference evidence="2" key="1">
    <citation type="submission" date="2019-10" db="EMBL/GenBank/DDBJ databases">
        <title>The sequence and de novo assembly of the wild yak genome.</title>
        <authorList>
            <person name="Liu Y."/>
        </authorList>
    </citation>
    <scope>NUCLEOTIDE SEQUENCE [LARGE SCALE GENOMIC DNA]</scope>
    <source>
        <strain evidence="2">WY2019</strain>
    </source>
</reference>
<protein>
    <submittedName>
        <fullName evidence="2">Uncharacterized protein</fullName>
    </submittedName>
</protein>
<feature type="compositionally biased region" description="Basic and acidic residues" evidence="1">
    <location>
        <begin position="34"/>
        <end position="63"/>
    </location>
</feature>
<accession>A0A6B0RSX1</accession>
<organism evidence="2 3">
    <name type="scientific">Bos mutus</name>
    <name type="common">wild yak</name>
    <dbReference type="NCBI Taxonomy" id="72004"/>
    <lineage>
        <taxon>Eukaryota</taxon>
        <taxon>Metazoa</taxon>
        <taxon>Chordata</taxon>
        <taxon>Craniata</taxon>
        <taxon>Vertebrata</taxon>
        <taxon>Euteleostomi</taxon>
        <taxon>Mammalia</taxon>
        <taxon>Eutheria</taxon>
        <taxon>Laurasiatheria</taxon>
        <taxon>Artiodactyla</taxon>
        <taxon>Ruminantia</taxon>
        <taxon>Pecora</taxon>
        <taxon>Bovidae</taxon>
        <taxon>Bovinae</taxon>
        <taxon>Bos</taxon>
    </lineage>
</organism>
<name>A0A6B0RSX1_9CETA</name>
<proteinExistence type="predicted"/>
<keyword evidence="3" id="KW-1185">Reference proteome</keyword>